<evidence type="ECO:0000313" key="1">
    <source>
        <dbReference type="EMBL" id="CAB4044995.1"/>
    </source>
</evidence>
<sequence length="109" mass="12387">MAGVWRNAGNGTFTHSLKGSVPAVANKLRKLKINKALSLNDPNIKILKIYAEILNEFFKLKRFSIIWKEFWVSSIPKCIPCISVDELRPVALTSIISKLQELYVVNWLS</sequence>
<dbReference type="EMBL" id="CACRXK020037162">
    <property type="protein sequence ID" value="CAB4044995.1"/>
    <property type="molecule type" value="Genomic_DNA"/>
</dbReference>
<evidence type="ECO:0000313" key="2">
    <source>
        <dbReference type="Proteomes" id="UP001152795"/>
    </source>
</evidence>
<gene>
    <name evidence="1" type="ORF">PACLA_8A047433</name>
</gene>
<comment type="caution">
    <text evidence="1">The sequence shown here is derived from an EMBL/GenBank/DDBJ whole genome shotgun (WGS) entry which is preliminary data.</text>
</comment>
<reference evidence="1" key="1">
    <citation type="submission" date="2020-04" db="EMBL/GenBank/DDBJ databases">
        <authorList>
            <person name="Alioto T."/>
            <person name="Alioto T."/>
            <person name="Gomez Garrido J."/>
        </authorList>
    </citation>
    <scope>NUCLEOTIDE SEQUENCE</scope>
    <source>
        <strain evidence="1">A484AB</strain>
    </source>
</reference>
<protein>
    <submittedName>
        <fullName evidence="1">Uncharacterized protein</fullName>
    </submittedName>
</protein>
<proteinExistence type="predicted"/>
<dbReference type="Proteomes" id="UP001152795">
    <property type="component" value="Unassembled WGS sequence"/>
</dbReference>
<organism evidence="1 2">
    <name type="scientific">Paramuricea clavata</name>
    <name type="common">Red gorgonian</name>
    <name type="synonym">Violescent sea-whip</name>
    <dbReference type="NCBI Taxonomy" id="317549"/>
    <lineage>
        <taxon>Eukaryota</taxon>
        <taxon>Metazoa</taxon>
        <taxon>Cnidaria</taxon>
        <taxon>Anthozoa</taxon>
        <taxon>Octocorallia</taxon>
        <taxon>Malacalcyonacea</taxon>
        <taxon>Plexauridae</taxon>
        <taxon>Paramuricea</taxon>
    </lineage>
</organism>
<keyword evidence="2" id="KW-1185">Reference proteome</keyword>
<accession>A0A7D9KKA0</accession>
<name>A0A7D9KKA0_PARCT</name>
<dbReference type="AlphaFoldDB" id="A0A7D9KKA0"/>